<dbReference type="AlphaFoldDB" id="A1BFY0"/>
<dbReference type="STRING" id="290317.Cpha266_1274"/>
<dbReference type="RefSeq" id="WP_011745131.1">
    <property type="nucleotide sequence ID" value="NC_008639.1"/>
</dbReference>
<dbReference type="OrthoDB" id="9774949at2"/>
<evidence type="ECO:0000313" key="2">
    <source>
        <dbReference type="Proteomes" id="UP000008701"/>
    </source>
</evidence>
<dbReference type="eggNOG" id="ENOG502ZAFW">
    <property type="taxonomic scope" value="Bacteria"/>
</dbReference>
<accession>A1BFY0</accession>
<sequence length="492" mass="56010" precursor="true">MKKPVIIIGIAVAILAAALALFIQNRINNQVNAPKAITEDIVIDVLPSAFNIPVSYDIEKLEELLNNKLSGKFLEKNIFLQETKKEQITLTLTKQSNIEISSNGKELLCRFPLHVDAKLIESRFGNFLTKQVSDFHTTIIITLSTPVDIDNKWRIVTHFRINKHRWINEPIVKLGPFRKNIKKELDQAIVESGHELTEMLDNEIFKQEILRPAIADVWLDLQDPIMIKKEHPQAWIRFFCNDIKGKIDLNRNNITCYTRVNAQMLMLTDTATAVIPKPLPDLKPLKEAEITPRSDINLYAYTSFDIINEQLNRLLKGKIFTSRGYTVSIKKLKAYASIKGLSVQVITDKDIKGDLVASGQLFYDVPHQKLIVQKFDFSLDTKNNFINTGEEILHDVIRDSIASKLTFDLDHLIGRVPTIINTALAKGKPGKVIHFTVDNFVINKCAIIMDNKNINFKINAGLDADLKIINIKSGKLIRIRDKRNRIIHRDAL</sequence>
<dbReference type="EMBL" id="CP000492">
    <property type="protein sequence ID" value="ABL65307.1"/>
    <property type="molecule type" value="Genomic_DNA"/>
</dbReference>
<protein>
    <recommendedName>
        <fullName evidence="3">DUF4403 family protein</fullName>
    </recommendedName>
</protein>
<proteinExistence type="predicted"/>
<name>A1BFY0_CHLPD</name>
<dbReference type="Proteomes" id="UP000008701">
    <property type="component" value="Chromosome"/>
</dbReference>
<dbReference type="InterPro" id="IPR025515">
    <property type="entry name" value="DUF4403"/>
</dbReference>
<evidence type="ECO:0008006" key="3">
    <source>
        <dbReference type="Google" id="ProtNLM"/>
    </source>
</evidence>
<keyword evidence="2" id="KW-1185">Reference proteome</keyword>
<gene>
    <name evidence="1" type="ordered locus">Cpha266_1274</name>
</gene>
<dbReference type="HOGENOM" id="CLU_554015_0_0_10"/>
<organism evidence="1 2">
    <name type="scientific">Chlorobium phaeobacteroides (strain DSM 266 / SMG 266 / 2430)</name>
    <dbReference type="NCBI Taxonomy" id="290317"/>
    <lineage>
        <taxon>Bacteria</taxon>
        <taxon>Pseudomonadati</taxon>
        <taxon>Chlorobiota</taxon>
        <taxon>Chlorobiia</taxon>
        <taxon>Chlorobiales</taxon>
        <taxon>Chlorobiaceae</taxon>
        <taxon>Chlorobium/Pelodictyon group</taxon>
        <taxon>Chlorobium</taxon>
    </lineage>
</organism>
<dbReference type="KEGG" id="cph:Cpha266_1274"/>
<reference evidence="1 2" key="1">
    <citation type="submission" date="2006-12" db="EMBL/GenBank/DDBJ databases">
        <title>Complete sequence of Chlorobium phaeobacteroides DSM 266.</title>
        <authorList>
            <consortium name="US DOE Joint Genome Institute"/>
            <person name="Copeland A."/>
            <person name="Lucas S."/>
            <person name="Lapidus A."/>
            <person name="Barry K."/>
            <person name="Detter J.C."/>
            <person name="Glavina del Rio T."/>
            <person name="Hammon N."/>
            <person name="Israni S."/>
            <person name="Pitluck S."/>
            <person name="Goltsman E."/>
            <person name="Schmutz J."/>
            <person name="Larimer F."/>
            <person name="Land M."/>
            <person name="Hauser L."/>
            <person name="Mikhailova N."/>
            <person name="Li T."/>
            <person name="Overmann J."/>
            <person name="Bryant D.A."/>
            <person name="Richardson P."/>
        </authorList>
    </citation>
    <scope>NUCLEOTIDE SEQUENCE [LARGE SCALE GENOMIC DNA]</scope>
    <source>
        <strain evidence="1 2">DSM 266</strain>
    </source>
</reference>
<dbReference type="Pfam" id="PF14356">
    <property type="entry name" value="DUF4403"/>
    <property type="match status" value="1"/>
</dbReference>
<evidence type="ECO:0000313" key="1">
    <source>
        <dbReference type="EMBL" id="ABL65307.1"/>
    </source>
</evidence>